<gene>
    <name evidence="1" type="ORF">SDC9_208409</name>
</gene>
<name>A0A645JAJ8_9ZZZZ</name>
<dbReference type="EMBL" id="VSSQ01136263">
    <property type="protein sequence ID" value="MPN60678.1"/>
    <property type="molecule type" value="Genomic_DNA"/>
</dbReference>
<protein>
    <submittedName>
        <fullName evidence="1">Uncharacterized protein</fullName>
    </submittedName>
</protein>
<reference evidence="1" key="1">
    <citation type="submission" date="2019-08" db="EMBL/GenBank/DDBJ databases">
        <authorList>
            <person name="Kucharzyk K."/>
            <person name="Murdoch R.W."/>
            <person name="Higgins S."/>
            <person name="Loffler F."/>
        </authorList>
    </citation>
    <scope>NUCLEOTIDE SEQUENCE</scope>
</reference>
<proteinExistence type="predicted"/>
<comment type="caution">
    <text evidence="1">The sequence shown here is derived from an EMBL/GenBank/DDBJ whole genome shotgun (WGS) entry which is preliminary data.</text>
</comment>
<dbReference type="AlphaFoldDB" id="A0A645JAJ8"/>
<accession>A0A645JAJ8</accession>
<evidence type="ECO:0000313" key="1">
    <source>
        <dbReference type="EMBL" id="MPN60678.1"/>
    </source>
</evidence>
<sequence>MVGMKRIPPFFILLYAARQLLEPFGWVCVRTGIGGALHERKNCPAFFADAAFSAAFRLRFGRQYRRRRSRSHARALCL</sequence>
<organism evidence="1">
    <name type="scientific">bioreactor metagenome</name>
    <dbReference type="NCBI Taxonomy" id="1076179"/>
    <lineage>
        <taxon>unclassified sequences</taxon>
        <taxon>metagenomes</taxon>
        <taxon>ecological metagenomes</taxon>
    </lineage>
</organism>